<protein>
    <recommendedName>
        <fullName evidence="3">DUF1579 domain-containing protein</fullName>
    </recommendedName>
</protein>
<keyword evidence="2" id="KW-1185">Reference proteome</keyword>
<evidence type="ECO:0000313" key="2">
    <source>
        <dbReference type="Proteomes" id="UP001161391"/>
    </source>
</evidence>
<dbReference type="RefSeq" id="WP_284390620.1">
    <property type="nucleotide sequence ID" value="NZ_BSNK01000002.1"/>
</dbReference>
<organism evidence="1 2">
    <name type="scientific">Algimonas ampicilliniresistens</name>
    <dbReference type="NCBI Taxonomy" id="1298735"/>
    <lineage>
        <taxon>Bacteria</taxon>
        <taxon>Pseudomonadati</taxon>
        <taxon>Pseudomonadota</taxon>
        <taxon>Alphaproteobacteria</taxon>
        <taxon>Maricaulales</taxon>
        <taxon>Robiginitomaculaceae</taxon>
        <taxon>Algimonas</taxon>
    </lineage>
</organism>
<dbReference type="Proteomes" id="UP001161391">
    <property type="component" value="Unassembled WGS sequence"/>
</dbReference>
<proteinExistence type="predicted"/>
<accession>A0ABQ5VA57</accession>
<evidence type="ECO:0008006" key="3">
    <source>
        <dbReference type="Google" id="ProtNLM"/>
    </source>
</evidence>
<reference evidence="1" key="2">
    <citation type="submission" date="2023-01" db="EMBL/GenBank/DDBJ databases">
        <title>Draft genome sequence of Algimonas ampicilliniresistens strain NBRC 108219.</title>
        <authorList>
            <person name="Sun Q."/>
            <person name="Mori K."/>
        </authorList>
    </citation>
    <scope>NUCLEOTIDE SEQUENCE</scope>
    <source>
        <strain evidence="1">NBRC 108219</strain>
    </source>
</reference>
<name>A0ABQ5VA57_9PROT</name>
<reference evidence="1" key="1">
    <citation type="journal article" date="2014" name="Int. J. Syst. Evol. Microbiol.">
        <title>Complete genome of a new Firmicutes species belonging to the dominant human colonic microbiota ('Ruminococcus bicirculans') reveals two chromosomes and a selective capacity to utilize plant glucans.</title>
        <authorList>
            <consortium name="NISC Comparative Sequencing Program"/>
            <person name="Wegmann U."/>
            <person name="Louis P."/>
            <person name="Goesmann A."/>
            <person name="Henrissat B."/>
            <person name="Duncan S.H."/>
            <person name="Flint H.J."/>
        </authorList>
    </citation>
    <scope>NUCLEOTIDE SEQUENCE</scope>
    <source>
        <strain evidence="1">NBRC 108219</strain>
    </source>
</reference>
<comment type="caution">
    <text evidence="1">The sequence shown here is derived from an EMBL/GenBank/DDBJ whole genome shotgun (WGS) entry which is preliminary data.</text>
</comment>
<dbReference type="EMBL" id="BSNK01000002">
    <property type="protein sequence ID" value="GLQ24328.1"/>
    <property type="molecule type" value="Genomic_DNA"/>
</dbReference>
<evidence type="ECO:0000313" key="1">
    <source>
        <dbReference type="EMBL" id="GLQ24328.1"/>
    </source>
</evidence>
<gene>
    <name evidence="1" type="ORF">GCM10007853_22020</name>
</gene>
<sequence>MSDNWKPGRGKMGFMTPLIGQWIAIDPDTPMGRVECVRIYEKILDGKFIRLQADWDIGGGKKTYREIAHYGLNADKVPAFWSFTSDGGQSYGELADVSDMADGAKGFHADMPSGLARFGFWPSDDGLIWAAEAQTKQGWKSMIRHDCRKV</sequence>